<accession>A0A8K1DA07</accession>
<evidence type="ECO:0000313" key="2">
    <source>
        <dbReference type="EMBL" id="TRZ06511.1"/>
    </source>
</evidence>
<feature type="compositionally biased region" description="Low complexity" evidence="1">
    <location>
        <begin position="202"/>
        <end position="213"/>
    </location>
</feature>
<sequence>MASQEASQEGDAKLLAETFQKEGLDARYWLPKVSQILGIKSREALQHLEYEDFLKLECKHSEGEDWERLERDLHSLISGCLDDKWDQQRMQNIFRDLEDTFATPEHPSQSKSKSDGSKSKTNEAIANQEFLQLLKRLGLESHYPRKMGMGDFQTVNKTSLQDSQPSKDTELPCSFLQRLLTMDYQVRYLTCWDDSNPKHKTQNTQQSKTQNTKHCGRAPTLTLL</sequence>
<dbReference type="InterPro" id="IPR052986">
    <property type="entry name" value="VLIG_GTPase"/>
</dbReference>
<evidence type="ECO:0000256" key="1">
    <source>
        <dbReference type="SAM" id="MobiDB-lite"/>
    </source>
</evidence>
<dbReference type="AlphaFoldDB" id="A0A8K1DA07"/>
<comment type="caution">
    <text evidence="2">The sequence shown here is derived from an EMBL/GenBank/DDBJ whole genome shotgun (WGS) entry which is preliminary data.</text>
</comment>
<dbReference type="Proteomes" id="UP000796761">
    <property type="component" value="Unassembled WGS sequence"/>
</dbReference>
<name>A0A8K1DA07_9PASS</name>
<feature type="region of interest" description="Disordered" evidence="1">
    <location>
        <begin position="195"/>
        <end position="224"/>
    </location>
</feature>
<reference evidence="2" key="1">
    <citation type="submission" date="2019-04" db="EMBL/GenBank/DDBJ databases">
        <title>Genome assembly of Zosterops borbonicus 15179.</title>
        <authorList>
            <person name="Leroy T."/>
            <person name="Anselmetti Y."/>
            <person name="Tilak M.-K."/>
            <person name="Nabholz B."/>
        </authorList>
    </citation>
    <scope>NUCLEOTIDE SEQUENCE</scope>
    <source>
        <strain evidence="2">HGM_15179</strain>
        <tissue evidence="2">Muscle</tissue>
    </source>
</reference>
<protein>
    <submittedName>
        <fullName evidence="2">Uncharacterized protein</fullName>
    </submittedName>
</protein>
<dbReference type="PANTHER" id="PTHR14819:SF5">
    <property type="entry name" value="INTERFERON-INDUCED VERY LARGE GTPASE 1"/>
    <property type="match status" value="1"/>
</dbReference>
<dbReference type="PANTHER" id="PTHR14819">
    <property type="entry name" value="GTP-BINDING"/>
    <property type="match status" value="1"/>
</dbReference>
<keyword evidence="3" id="KW-1185">Reference proteome</keyword>
<evidence type="ECO:0000313" key="3">
    <source>
        <dbReference type="Proteomes" id="UP000796761"/>
    </source>
</evidence>
<dbReference type="EMBL" id="SWJQ01002430">
    <property type="protein sequence ID" value="TRZ06511.1"/>
    <property type="molecule type" value="Genomic_DNA"/>
</dbReference>
<proteinExistence type="predicted"/>
<organism evidence="2 3">
    <name type="scientific">Zosterops borbonicus</name>
    <dbReference type="NCBI Taxonomy" id="364589"/>
    <lineage>
        <taxon>Eukaryota</taxon>
        <taxon>Metazoa</taxon>
        <taxon>Chordata</taxon>
        <taxon>Craniata</taxon>
        <taxon>Vertebrata</taxon>
        <taxon>Euteleostomi</taxon>
        <taxon>Archelosauria</taxon>
        <taxon>Archosauria</taxon>
        <taxon>Dinosauria</taxon>
        <taxon>Saurischia</taxon>
        <taxon>Theropoda</taxon>
        <taxon>Coelurosauria</taxon>
        <taxon>Aves</taxon>
        <taxon>Neognathae</taxon>
        <taxon>Neoaves</taxon>
        <taxon>Telluraves</taxon>
        <taxon>Australaves</taxon>
        <taxon>Passeriformes</taxon>
        <taxon>Sylvioidea</taxon>
        <taxon>Zosteropidae</taxon>
        <taxon>Zosterops</taxon>
    </lineage>
</organism>
<gene>
    <name evidence="2" type="ORF">HGM15179_020597</name>
</gene>
<feature type="region of interest" description="Disordered" evidence="1">
    <location>
        <begin position="100"/>
        <end position="120"/>
    </location>
</feature>